<organism evidence="1 2">
    <name type="scientific">Actinoplanes siamensis</name>
    <dbReference type="NCBI Taxonomy" id="1223317"/>
    <lineage>
        <taxon>Bacteria</taxon>
        <taxon>Bacillati</taxon>
        <taxon>Actinomycetota</taxon>
        <taxon>Actinomycetes</taxon>
        <taxon>Micromonosporales</taxon>
        <taxon>Micromonosporaceae</taxon>
        <taxon>Actinoplanes</taxon>
    </lineage>
</organism>
<keyword evidence="2" id="KW-1185">Reference proteome</keyword>
<proteinExistence type="predicted"/>
<protein>
    <submittedName>
        <fullName evidence="1">Uncharacterized protein</fullName>
    </submittedName>
</protein>
<accession>A0A919TN09</accession>
<dbReference type="RefSeq" id="WP_203683606.1">
    <property type="nucleotide sequence ID" value="NZ_BOMW01000060.1"/>
</dbReference>
<reference evidence="1" key="1">
    <citation type="submission" date="2021-01" db="EMBL/GenBank/DDBJ databases">
        <title>Whole genome shotgun sequence of Actinoplanes siamensis NBRC 109076.</title>
        <authorList>
            <person name="Komaki H."/>
            <person name="Tamura T."/>
        </authorList>
    </citation>
    <scope>NUCLEOTIDE SEQUENCE</scope>
    <source>
        <strain evidence="1">NBRC 109076</strain>
    </source>
</reference>
<dbReference type="InterPro" id="IPR017853">
    <property type="entry name" value="GH"/>
</dbReference>
<dbReference type="SUPFAM" id="SSF51445">
    <property type="entry name" value="(Trans)glycosidases"/>
    <property type="match status" value="1"/>
</dbReference>
<dbReference type="Gene3D" id="3.20.20.70">
    <property type="entry name" value="Aldolase class I"/>
    <property type="match status" value="1"/>
</dbReference>
<dbReference type="Proteomes" id="UP000629619">
    <property type="component" value="Unassembled WGS sequence"/>
</dbReference>
<dbReference type="EMBL" id="BOMW01000060">
    <property type="protein sequence ID" value="GIF08242.1"/>
    <property type="molecule type" value="Genomic_DNA"/>
</dbReference>
<gene>
    <name evidence="1" type="ORF">Asi03nite_57800</name>
</gene>
<sequence length="350" mass="38478">MTTGHWDSLPLFAHVDGAEYGDGLTDAQAEFLAHEHRIVVLGKWVGRTRHGSTEAGNAIALRRLKEINPDLRVHCFWAVNDQFSAFHAAAAVARVPQDYIVRHPDGGEYLSMPHHQDIFAWDTSHPELRKWWVTTIVDRVLEEGWDGVHVDGIKQYVMRRHVKAAALGHEVAAALAAGVDILLADLRAALPDRPILYNGIKSSPWWPDGGRRYLDAGLADGVLLESFGCGAAPSAEPAWMLADLDLVSALDRRNKVVVFGSKPDARPDPAEALRFSLACFLCSAGSNSYLRFPLPGLGRETFAPYLRPIGAPRGPAERLDGGLRLRRDFERVSVEVDLDTGAARFDWAAG</sequence>
<comment type="caution">
    <text evidence="1">The sequence shown here is derived from an EMBL/GenBank/DDBJ whole genome shotgun (WGS) entry which is preliminary data.</text>
</comment>
<dbReference type="Pfam" id="PF14885">
    <property type="entry name" value="GHL15"/>
    <property type="match status" value="1"/>
</dbReference>
<evidence type="ECO:0000313" key="2">
    <source>
        <dbReference type="Proteomes" id="UP000629619"/>
    </source>
</evidence>
<dbReference type="AlphaFoldDB" id="A0A919TN09"/>
<name>A0A919TN09_9ACTN</name>
<dbReference type="InterPro" id="IPR029455">
    <property type="entry name" value="GHL15"/>
</dbReference>
<evidence type="ECO:0000313" key="1">
    <source>
        <dbReference type="EMBL" id="GIF08242.1"/>
    </source>
</evidence>
<dbReference type="InterPro" id="IPR013785">
    <property type="entry name" value="Aldolase_TIM"/>
</dbReference>